<comment type="caution">
    <text evidence="2">The sequence shown here is derived from an EMBL/GenBank/DDBJ whole genome shotgun (WGS) entry which is preliminary data.</text>
</comment>
<proteinExistence type="predicted"/>
<accession>G2E8U6</accession>
<reference evidence="2 3" key="1">
    <citation type="submission" date="2011-06" db="EMBL/GenBank/DDBJ databases">
        <title>The draft genome of Thiorhodococcus drewsii AZ1.</title>
        <authorList>
            <consortium name="US DOE Joint Genome Institute (JGI-PGF)"/>
            <person name="Lucas S."/>
            <person name="Han J."/>
            <person name="Lapidus A."/>
            <person name="Cheng J.-F."/>
            <person name="Goodwin L."/>
            <person name="Pitluck S."/>
            <person name="Peters L."/>
            <person name="Land M.L."/>
            <person name="Hauser L."/>
            <person name="Vogl K."/>
            <person name="Liu Z."/>
            <person name="Imhoff J."/>
            <person name="Thiel V."/>
            <person name="Frigaard N.-U."/>
            <person name="Bryant D.A."/>
            <person name="Woyke T.J."/>
        </authorList>
    </citation>
    <scope>NUCLEOTIDE SEQUENCE [LARGE SCALE GENOMIC DNA]</scope>
    <source>
        <strain evidence="2 3">AZ1</strain>
    </source>
</reference>
<dbReference type="EMBL" id="AFWT01000124">
    <property type="protein sequence ID" value="EGV27477.1"/>
    <property type="molecule type" value="Genomic_DNA"/>
</dbReference>
<evidence type="ECO:0000313" key="3">
    <source>
        <dbReference type="Proteomes" id="UP000004200"/>
    </source>
</evidence>
<sequence>SAEREASGWMNARVTADRSSSGSKRVSAGPLRGLPARARASLRAGVGGAKHLRPPCVVATFSPSAPRGCTGRRGPCSATWRLAVHDESLGSCARSYAGGFPSAIRIPGCGLFRERWLCGPRALAPRGLGTKDSSVEADNHTGRNT</sequence>
<dbReference type="Proteomes" id="UP000004200">
    <property type="component" value="Unassembled WGS sequence"/>
</dbReference>
<name>G2E8U6_9GAMM</name>
<feature type="region of interest" description="Disordered" evidence="1">
    <location>
        <begin position="1"/>
        <end position="30"/>
    </location>
</feature>
<evidence type="ECO:0000256" key="1">
    <source>
        <dbReference type="SAM" id="MobiDB-lite"/>
    </source>
</evidence>
<feature type="non-terminal residue" evidence="2">
    <location>
        <position position="1"/>
    </location>
</feature>
<dbReference type="AlphaFoldDB" id="G2E8U6"/>
<protein>
    <submittedName>
        <fullName evidence="2">Uncharacterized protein</fullName>
    </submittedName>
</protein>
<organism evidence="2 3">
    <name type="scientific">Thiorhodococcus drewsii AZ1</name>
    <dbReference type="NCBI Taxonomy" id="765913"/>
    <lineage>
        <taxon>Bacteria</taxon>
        <taxon>Pseudomonadati</taxon>
        <taxon>Pseudomonadota</taxon>
        <taxon>Gammaproteobacteria</taxon>
        <taxon>Chromatiales</taxon>
        <taxon>Chromatiaceae</taxon>
        <taxon>Thiorhodococcus</taxon>
    </lineage>
</organism>
<evidence type="ECO:0000313" key="2">
    <source>
        <dbReference type="EMBL" id="EGV27477.1"/>
    </source>
</evidence>
<keyword evidence="3" id="KW-1185">Reference proteome</keyword>
<gene>
    <name evidence="2" type="ORF">ThidrDRAFT_4710</name>
</gene>